<accession>A0A0P0Y9I0</accession>
<dbReference type="Proteomes" id="UP000059680">
    <property type="component" value="Chromosome 12"/>
</dbReference>
<gene>
    <name evidence="1" type="ordered locus">Os12g0429950</name>
    <name evidence="1" type="ORF">OSNPB_120429950</name>
</gene>
<proteinExistence type="predicted"/>
<protein>
    <submittedName>
        <fullName evidence="1">Os12g0429950 protein</fullName>
    </submittedName>
</protein>
<reference evidence="1 2" key="3">
    <citation type="journal article" date="2013" name="Rice">
        <title>Improvement of the Oryza sativa Nipponbare reference genome using next generation sequence and optical map data.</title>
        <authorList>
            <person name="Kawahara Y."/>
            <person name="de la Bastide M."/>
            <person name="Hamilton J.P."/>
            <person name="Kanamori H."/>
            <person name="McCombie W.R."/>
            <person name="Ouyang S."/>
            <person name="Schwartz D.C."/>
            <person name="Tanaka T."/>
            <person name="Wu J."/>
            <person name="Zhou S."/>
            <person name="Childs K.L."/>
            <person name="Davidson R.M."/>
            <person name="Lin H."/>
            <person name="Quesada-Ocampo L."/>
            <person name="Vaillancourt B."/>
            <person name="Sakai H."/>
            <person name="Lee S.S."/>
            <person name="Kim J."/>
            <person name="Numa H."/>
            <person name="Itoh T."/>
            <person name="Buell C.R."/>
            <person name="Matsumoto T."/>
        </authorList>
    </citation>
    <scope>NUCLEOTIDE SEQUENCE [LARGE SCALE GENOMIC DNA]</scope>
    <source>
        <strain evidence="2">cv. Nipponbare</strain>
    </source>
</reference>
<sequence length="79" mass="8979">MHKHISPRPKSMLQNIAKSWKICNKSPRAISISALESTCSIPFGVSSSEINFFWGSYYTKILQQRDGVPPQVILLWICL</sequence>
<dbReference type="Gramene" id="Os12t0429950-00">
    <property type="protein sequence ID" value="Os12t0429950-00"/>
    <property type="gene ID" value="Os12g0429950"/>
</dbReference>
<dbReference type="EMBL" id="AP014968">
    <property type="protein sequence ID" value="BAT16939.1"/>
    <property type="molecule type" value="Genomic_DNA"/>
</dbReference>
<reference evidence="1 2" key="2">
    <citation type="journal article" date="2013" name="Plant Cell Physiol.">
        <title>Rice Annotation Project Database (RAP-DB): an integrative and interactive database for rice genomics.</title>
        <authorList>
            <person name="Sakai H."/>
            <person name="Lee S.S."/>
            <person name="Tanaka T."/>
            <person name="Numa H."/>
            <person name="Kim J."/>
            <person name="Kawahara Y."/>
            <person name="Wakimoto H."/>
            <person name="Yang C.C."/>
            <person name="Iwamoto M."/>
            <person name="Abe T."/>
            <person name="Yamada Y."/>
            <person name="Muto A."/>
            <person name="Inokuchi H."/>
            <person name="Ikemura T."/>
            <person name="Matsumoto T."/>
            <person name="Sasaki T."/>
            <person name="Itoh T."/>
        </authorList>
    </citation>
    <scope>NUCLEOTIDE SEQUENCE [LARGE SCALE GENOMIC DNA]</scope>
    <source>
        <strain evidence="2">cv. Nipponbare</strain>
    </source>
</reference>
<evidence type="ECO:0000313" key="1">
    <source>
        <dbReference type="EMBL" id="BAT16939.1"/>
    </source>
</evidence>
<reference evidence="2" key="1">
    <citation type="journal article" date="2005" name="Nature">
        <title>The map-based sequence of the rice genome.</title>
        <authorList>
            <consortium name="International rice genome sequencing project (IRGSP)"/>
            <person name="Matsumoto T."/>
            <person name="Wu J."/>
            <person name="Kanamori H."/>
            <person name="Katayose Y."/>
            <person name="Fujisawa M."/>
            <person name="Namiki N."/>
            <person name="Mizuno H."/>
            <person name="Yamamoto K."/>
            <person name="Antonio B.A."/>
            <person name="Baba T."/>
            <person name="Sakata K."/>
            <person name="Nagamura Y."/>
            <person name="Aoki H."/>
            <person name="Arikawa K."/>
            <person name="Arita K."/>
            <person name="Bito T."/>
            <person name="Chiden Y."/>
            <person name="Fujitsuka N."/>
            <person name="Fukunaka R."/>
            <person name="Hamada M."/>
            <person name="Harada C."/>
            <person name="Hayashi A."/>
            <person name="Hijishita S."/>
            <person name="Honda M."/>
            <person name="Hosokawa S."/>
            <person name="Ichikawa Y."/>
            <person name="Idonuma A."/>
            <person name="Iijima M."/>
            <person name="Ikeda M."/>
            <person name="Ikeno M."/>
            <person name="Ito K."/>
            <person name="Ito S."/>
            <person name="Ito T."/>
            <person name="Ito Y."/>
            <person name="Ito Y."/>
            <person name="Iwabuchi A."/>
            <person name="Kamiya K."/>
            <person name="Karasawa W."/>
            <person name="Kurita K."/>
            <person name="Katagiri S."/>
            <person name="Kikuta A."/>
            <person name="Kobayashi H."/>
            <person name="Kobayashi N."/>
            <person name="Machita K."/>
            <person name="Maehara T."/>
            <person name="Masukawa M."/>
            <person name="Mizubayashi T."/>
            <person name="Mukai Y."/>
            <person name="Nagasaki H."/>
            <person name="Nagata Y."/>
            <person name="Naito S."/>
            <person name="Nakashima M."/>
            <person name="Nakama Y."/>
            <person name="Nakamichi Y."/>
            <person name="Nakamura M."/>
            <person name="Meguro A."/>
            <person name="Negishi M."/>
            <person name="Ohta I."/>
            <person name="Ohta T."/>
            <person name="Okamoto M."/>
            <person name="Ono N."/>
            <person name="Saji S."/>
            <person name="Sakaguchi M."/>
            <person name="Sakai K."/>
            <person name="Shibata M."/>
            <person name="Shimokawa T."/>
            <person name="Song J."/>
            <person name="Takazaki Y."/>
            <person name="Terasawa K."/>
            <person name="Tsugane M."/>
            <person name="Tsuji K."/>
            <person name="Ueda S."/>
            <person name="Waki K."/>
            <person name="Yamagata H."/>
            <person name="Yamamoto M."/>
            <person name="Yamamoto S."/>
            <person name="Yamane H."/>
            <person name="Yoshiki S."/>
            <person name="Yoshihara R."/>
            <person name="Yukawa K."/>
            <person name="Zhong H."/>
            <person name="Yano M."/>
            <person name="Yuan Q."/>
            <person name="Ouyang S."/>
            <person name="Liu J."/>
            <person name="Jones K.M."/>
            <person name="Gansberger K."/>
            <person name="Moffat K."/>
            <person name="Hill J."/>
            <person name="Bera J."/>
            <person name="Fadrosh D."/>
            <person name="Jin S."/>
            <person name="Johri S."/>
            <person name="Kim M."/>
            <person name="Overton L."/>
            <person name="Reardon M."/>
            <person name="Tsitrin T."/>
            <person name="Vuong H."/>
            <person name="Weaver B."/>
            <person name="Ciecko A."/>
            <person name="Tallon L."/>
            <person name="Jackson J."/>
            <person name="Pai G."/>
            <person name="Aken S.V."/>
            <person name="Utterback T."/>
            <person name="Reidmuller S."/>
            <person name="Feldblyum T."/>
            <person name="Hsiao J."/>
            <person name="Zismann V."/>
            <person name="Iobst S."/>
            <person name="de Vazeille A.R."/>
            <person name="Buell C.R."/>
            <person name="Ying K."/>
            <person name="Li Y."/>
            <person name="Lu T."/>
            <person name="Huang Y."/>
            <person name="Zhao Q."/>
            <person name="Feng Q."/>
            <person name="Zhang L."/>
            <person name="Zhu J."/>
            <person name="Weng Q."/>
            <person name="Mu J."/>
            <person name="Lu Y."/>
            <person name="Fan D."/>
            <person name="Liu Y."/>
            <person name="Guan J."/>
            <person name="Zhang Y."/>
            <person name="Yu S."/>
            <person name="Liu X."/>
            <person name="Zhang Y."/>
            <person name="Hong G."/>
            <person name="Han B."/>
            <person name="Choisne N."/>
            <person name="Demange N."/>
            <person name="Orjeda G."/>
            <person name="Samain S."/>
            <person name="Cattolico L."/>
            <person name="Pelletier E."/>
            <person name="Couloux A."/>
            <person name="Segurens B."/>
            <person name="Wincker P."/>
            <person name="D'Hont A."/>
            <person name="Scarpelli C."/>
            <person name="Weissenbach J."/>
            <person name="Salanoubat M."/>
            <person name="Quetier F."/>
            <person name="Yu Y."/>
            <person name="Kim H.R."/>
            <person name="Rambo T."/>
            <person name="Currie J."/>
            <person name="Collura K."/>
            <person name="Luo M."/>
            <person name="Yang T."/>
            <person name="Ammiraju J.S.S."/>
            <person name="Engler F."/>
            <person name="Soderlund C."/>
            <person name="Wing R.A."/>
            <person name="Palmer L.E."/>
            <person name="de la Bastide M."/>
            <person name="Spiegel L."/>
            <person name="Nascimento L."/>
            <person name="Zutavern T."/>
            <person name="O'Shaughnessy A."/>
            <person name="Dike S."/>
            <person name="Dedhia N."/>
            <person name="Preston R."/>
            <person name="Balija V."/>
            <person name="McCombie W.R."/>
            <person name="Chow T."/>
            <person name="Chen H."/>
            <person name="Chung M."/>
            <person name="Chen C."/>
            <person name="Shaw J."/>
            <person name="Wu H."/>
            <person name="Hsiao K."/>
            <person name="Chao Y."/>
            <person name="Chu M."/>
            <person name="Cheng C."/>
            <person name="Hour A."/>
            <person name="Lee P."/>
            <person name="Lin S."/>
            <person name="Lin Y."/>
            <person name="Liou J."/>
            <person name="Liu S."/>
            <person name="Hsing Y."/>
            <person name="Raghuvanshi S."/>
            <person name="Mohanty A."/>
            <person name="Bharti A.K."/>
            <person name="Gaur A."/>
            <person name="Gupta V."/>
            <person name="Kumar D."/>
            <person name="Ravi V."/>
            <person name="Vij S."/>
            <person name="Kapur A."/>
            <person name="Khurana P."/>
            <person name="Khurana P."/>
            <person name="Khurana J.P."/>
            <person name="Tyagi A.K."/>
            <person name="Gaikwad K."/>
            <person name="Singh A."/>
            <person name="Dalal V."/>
            <person name="Srivastava S."/>
            <person name="Dixit A."/>
            <person name="Pal A.K."/>
            <person name="Ghazi I.A."/>
            <person name="Yadav M."/>
            <person name="Pandit A."/>
            <person name="Bhargava A."/>
            <person name="Sureshbabu K."/>
            <person name="Batra K."/>
            <person name="Sharma T.R."/>
            <person name="Mohapatra T."/>
            <person name="Singh N.K."/>
            <person name="Messing J."/>
            <person name="Nelson A.B."/>
            <person name="Fuks G."/>
            <person name="Kavchok S."/>
            <person name="Keizer G."/>
            <person name="Linton E."/>
            <person name="Llaca V."/>
            <person name="Song R."/>
            <person name="Tanyolac B."/>
            <person name="Young S."/>
            <person name="Ho-Il K."/>
            <person name="Hahn J.H."/>
            <person name="Sangsakoo G."/>
            <person name="Vanavichit A."/>
            <person name="de Mattos Luiz.A.T."/>
            <person name="Zimmer P.D."/>
            <person name="Malone G."/>
            <person name="Dellagostin O."/>
            <person name="de Oliveira A.C."/>
            <person name="Bevan M."/>
            <person name="Bancroft I."/>
            <person name="Minx P."/>
            <person name="Cordum H."/>
            <person name="Wilson R."/>
            <person name="Cheng Z."/>
            <person name="Jin W."/>
            <person name="Jiang J."/>
            <person name="Leong S.A."/>
            <person name="Iwama H."/>
            <person name="Gojobori T."/>
            <person name="Itoh T."/>
            <person name="Niimura Y."/>
            <person name="Fujii Y."/>
            <person name="Habara T."/>
            <person name="Sakai H."/>
            <person name="Sato Y."/>
            <person name="Wilson G."/>
            <person name="Kumar K."/>
            <person name="McCouch S."/>
            <person name="Juretic N."/>
            <person name="Hoen D."/>
            <person name="Wright S."/>
            <person name="Bruskiewich R."/>
            <person name="Bureau T."/>
            <person name="Miyao A."/>
            <person name="Hirochika H."/>
            <person name="Nishikawa T."/>
            <person name="Kadowaki K."/>
            <person name="Sugiura M."/>
            <person name="Burr B."/>
            <person name="Sasaki T."/>
        </authorList>
    </citation>
    <scope>NUCLEOTIDE SEQUENCE [LARGE SCALE GENOMIC DNA]</scope>
    <source>
        <strain evidence="2">cv. Nipponbare</strain>
    </source>
</reference>
<dbReference type="AlphaFoldDB" id="A0A0P0Y9I0"/>
<organism evidence="1 2">
    <name type="scientific">Oryza sativa subsp. japonica</name>
    <name type="common">Rice</name>
    <dbReference type="NCBI Taxonomy" id="39947"/>
    <lineage>
        <taxon>Eukaryota</taxon>
        <taxon>Viridiplantae</taxon>
        <taxon>Streptophyta</taxon>
        <taxon>Embryophyta</taxon>
        <taxon>Tracheophyta</taxon>
        <taxon>Spermatophyta</taxon>
        <taxon>Magnoliopsida</taxon>
        <taxon>Liliopsida</taxon>
        <taxon>Poales</taxon>
        <taxon>Poaceae</taxon>
        <taxon>BOP clade</taxon>
        <taxon>Oryzoideae</taxon>
        <taxon>Oryzeae</taxon>
        <taxon>Oryzinae</taxon>
        <taxon>Oryza</taxon>
        <taxon>Oryza sativa</taxon>
    </lineage>
</organism>
<keyword evidence="2" id="KW-1185">Reference proteome</keyword>
<dbReference type="InParanoid" id="A0A0P0Y9I0"/>
<dbReference type="PaxDb" id="39947-A0A0P0Y9I0"/>
<evidence type="ECO:0000313" key="2">
    <source>
        <dbReference type="Proteomes" id="UP000059680"/>
    </source>
</evidence>
<name>A0A0P0Y9I0_ORYSJ</name>